<feature type="compositionally biased region" description="Low complexity" evidence="1">
    <location>
        <begin position="1"/>
        <end position="26"/>
    </location>
</feature>
<dbReference type="Proteomes" id="UP000738349">
    <property type="component" value="Unassembled WGS sequence"/>
</dbReference>
<keyword evidence="3" id="KW-1185">Reference proteome</keyword>
<feature type="compositionally biased region" description="Polar residues" evidence="1">
    <location>
        <begin position="27"/>
        <end position="41"/>
    </location>
</feature>
<name>A0A9P9FV62_9HYPO</name>
<sequence>MDTVSTLSTITSPTSTALTSPSSQLTYTTAGTLYNPGSSQPLQPPTRRGRSLKWASGGAQGNLALLPKSFLATLPLKTGMSRTPSAHQYTPLQQNYDRAVTPFNDPDHLSANMSAQVPRLRPGNTPSALSSMFSELDQDKYVDGEESDESDDESDLGTDPLMNMTVKSLHNLASYPNPSQKRAQKALLRGAKPVANGLSEVIRNHASSSPLSLSFFQPEILKKSAASPSTLRPTQSDPFGLRKVQDDVRLKHGFGRSSTVQLEAPLHEVASHGNTVKPTSKATSTPMSAAPSMASGLGVPLPLTAGPPGQRQYRPSTFESTFKALQTNGKSKNGSNDEDEENIPGVSQHTLLQAGIDDLGFLSDSASSVYKLTEPSSPEPHPTATLKQMVSSADDVFVGTNAQDGFAASWNQGPRFHNRVALPNWIWPPEPLSTNWTSHPAGMAGPWKPGTDRLTDEEIAVRHEKINRHWYAGADLLGKSMDDVLDEARRRKMGTTFGAIGDGRPLKIKEQYGPIKITEANHMSVAEHAKPLLNMAFASVLRHVEGPSCQSGLLQTDMVGETLGEQASVQAVGQTVEQGSRDN</sequence>
<feature type="region of interest" description="Disordered" evidence="1">
    <location>
        <begin position="268"/>
        <end position="293"/>
    </location>
</feature>
<evidence type="ECO:0000313" key="2">
    <source>
        <dbReference type="EMBL" id="KAH7176567.1"/>
    </source>
</evidence>
<organism evidence="2 3">
    <name type="scientific">Dactylonectria macrodidyma</name>
    <dbReference type="NCBI Taxonomy" id="307937"/>
    <lineage>
        <taxon>Eukaryota</taxon>
        <taxon>Fungi</taxon>
        <taxon>Dikarya</taxon>
        <taxon>Ascomycota</taxon>
        <taxon>Pezizomycotina</taxon>
        <taxon>Sordariomycetes</taxon>
        <taxon>Hypocreomycetidae</taxon>
        <taxon>Hypocreales</taxon>
        <taxon>Nectriaceae</taxon>
        <taxon>Dactylonectria</taxon>
    </lineage>
</organism>
<protein>
    <submittedName>
        <fullName evidence="2">Uncharacterized protein</fullName>
    </submittedName>
</protein>
<gene>
    <name evidence="2" type="ORF">EDB81DRAFT_875369</name>
</gene>
<comment type="caution">
    <text evidence="2">The sequence shown here is derived from an EMBL/GenBank/DDBJ whole genome shotgun (WGS) entry which is preliminary data.</text>
</comment>
<feature type="region of interest" description="Disordered" evidence="1">
    <location>
        <begin position="141"/>
        <end position="161"/>
    </location>
</feature>
<feature type="compositionally biased region" description="Acidic residues" evidence="1">
    <location>
        <begin position="144"/>
        <end position="156"/>
    </location>
</feature>
<proteinExistence type="predicted"/>
<reference evidence="2" key="1">
    <citation type="journal article" date="2021" name="Nat. Commun.">
        <title>Genetic determinants of endophytism in the Arabidopsis root mycobiome.</title>
        <authorList>
            <person name="Mesny F."/>
            <person name="Miyauchi S."/>
            <person name="Thiergart T."/>
            <person name="Pickel B."/>
            <person name="Atanasova L."/>
            <person name="Karlsson M."/>
            <person name="Huettel B."/>
            <person name="Barry K.W."/>
            <person name="Haridas S."/>
            <person name="Chen C."/>
            <person name="Bauer D."/>
            <person name="Andreopoulos W."/>
            <person name="Pangilinan J."/>
            <person name="LaButti K."/>
            <person name="Riley R."/>
            <person name="Lipzen A."/>
            <person name="Clum A."/>
            <person name="Drula E."/>
            <person name="Henrissat B."/>
            <person name="Kohler A."/>
            <person name="Grigoriev I.V."/>
            <person name="Martin F.M."/>
            <person name="Hacquard S."/>
        </authorList>
    </citation>
    <scope>NUCLEOTIDE SEQUENCE</scope>
    <source>
        <strain evidence="2">MPI-CAGE-AT-0147</strain>
    </source>
</reference>
<feature type="region of interest" description="Disordered" evidence="1">
    <location>
        <begin position="1"/>
        <end position="54"/>
    </location>
</feature>
<dbReference type="AlphaFoldDB" id="A0A9P9FV62"/>
<accession>A0A9P9FV62</accession>
<dbReference type="OrthoDB" id="4588713at2759"/>
<dbReference type="EMBL" id="JAGMUV010000001">
    <property type="protein sequence ID" value="KAH7176567.1"/>
    <property type="molecule type" value="Genomic_DNA"/>
</dbReference>
<evidence type="ECO:0000256" key="1">
    <source>
        <dbReference type="SAM" id="MobiDB-lite"/>
    </source>
</evidence>
<evidence type="ECO:0000313" key="3">
    <source>
        <dbReference type="Proteomes" id="UP000738349"/>
    </source>
</evidence>
<feature type="compositionally biased region" description="Low complexity" evidence="1">
    <location>
        <begin position="277"/>
        <end position="293"/>
    </location>
</feature>